<sequence>MSIVVKDGNGAPQTISTIDDLVSVVATGAKQDTGNTSIGGLTETAPASDTASSGLNGRLQRVAQRITSLIALLPAALGTSGGLKTEPQAGENHLGEVGGNTAVAGGTVTRQANTAAYALGQHIAAATPAAIPCAVARKNAGTGVITGVRLSKSSASLTNASFRVHLFKTAPATLPADAATFAAGVSGVAAVALGYVDITMDQAYSDGAKGFASINAKAFDTAAGSQNIYALIEARAAYTPASAEVFTVALEALRD</sequence>
<evidence type="ECO:0000313" key="3">
    <source>
        <dbReference type="Proteomes" id="UP000324853"/>
    </source>
</evidence>
<protein>
    <submittedName>
        <fullName evidence="2">Uncharacterized protein</fullName>
    </submittedName>
</protein>
<dbReference type="EMBL" id="VSSR01000042">
    <property type="protein sequence ID" value="TYL80171.1"/>
    <property type="molecule type" value="Genomic_DNA"/>
</dbReference>
<accession>A0A5S4WD41</accession>
<evidence type="ECO:0000256" key="1">
    <source>
        <dbReference type="SAM" id="MobiDB-lite"/>
    </source>
</evidence>
<name>A0A5S4WD41_9BRAD</name>
<proteinExistence type="predicted"/>
<comment type="caution">
    <text evidence="2">The sequence shown here is derived from an EMBL/GenBank/DDBJ whole genome shotgun (WGS) entry which is preliminary data.</text>
</comment>
<feature type="region of interest" description="Disordered" evidence="1">
    <location>
        <begin position="33"/>
        <end position="54"/>
    </location>
</feature>
<dbReference type="Proteomes" id="UP000324853">
    <property type="component" value="Unassembled WGS sequence"/>
</dbReference>
<keyword evidence="3" id="KW-1185">Reference proteome</keyword>
<evidence type="ECO:0000313" key="2">
    <source>
        <dbReference type="EMBL" id="TYL80171.1"/>
    </source>
</evidence>
<reference evidence="2 3" key="1">
    <citation type="submission" date="2019-08" db="EMBL/GenBank/DDBJ databases">
        <title>Bradyrhizobium hipponensis sp. nov., a rhizobium isolated from a Lupinus angustifolius root nodule in Tunisia.</title>
        <authorList>
            <person name="Off K."/>
            <person name="Rejili M."/>
            <person name="Mars M."/>
            <person name="Brachmann A."/>
            <person name="Marin M."/>
        </authorList>
    </citation>
    <scope>NUCLEOTIDE SEQUENCE [LARGE SCALE GENOMIC DNA]</scope>
    <source>
        <strain evidence="2 3">CTAW11</strain>
    </source>
</reference>
<organism evidence="2 3">
    <name type="scientific">Bradyrhizobium cytisi</name>
    <dbReference type="NCBI Taxonomy" id="515489"/>
    <lineage>
        <taxon>Bacteria</taxon>
        <taxon>Pseudomonadati</taxon>
        <taxon>Pseudomonadota</taxon>
        <taxon>Alphaproteobacteria</taxon>
        <taxon>Hyphomicrobiales</taxon>
        <taxon>Nitrobacteraceae</taxon>
        <taxon>Bradyrhizobium</taxon>
    </lineage>
</organism>
<dbReference type="AlphaFoldDB" id="A0A5S4WD41"/>
<dbReference type="RefSeq" id="WP_148753554.1">
    <property type="nucleotide sequence ID" value="NZ_VSSR01000042.1"/>
</dbReference>
<gene>
    <name evidence="2" type="ORF">FXB38_24705</name>
</gene>
<dbReference type="OrthoDB" id="8446630at2"/>